<dbReference type="PIRSF" id="PIRSF000887">
    <property type="entry name" value="Pesterase_MJ0037"/>
    <property type="match status" value="1"/>
</dbReference>
<evidence type="ECO:0000313" key="2">
    <source>
        <dbReference type="EMBL" id="PWN54646.1"/>
    </source>
</evidence>
<name>A0A383XPU2_9GAMM</name>
<dbReference type="PANTHER" id="PTHR39323">
    <property type="entry name" value="BLR1149 PROTEIN"/>
    <property type="match status" value="1"/>
</dbReference>
<keyword evidence="2" id="KW-0436">Ligase</keyword>
<dbReference type="Gene3D" id="3.60.21.10">
    <property type="match status" value="1"/>
</dbReference>
<dbReference type="Proteomes" id="UP000251800">
    <property type="component" value="Unassembled WGS sequence"/>
</dbReference>
<dbReference type="OrthoDB" id="9795838at2"/>
<sequence>MNVVQVTPPEGLSLTLGGEKLWLLPERALWWPAQQAVVVADVHLGKDAVFRRQGLAIPKGGAGSDLARLTQLIRRHDAARLLVLGDWLHAAPRASEDWTPELLAWRDTHADLEFSWVVGNHDRRIETLAVQLNAHCLEEARSLNGLALCHEPPERLDRPSLCGHWHPVLRLQTGARTRQRLPAFWLAGHRLVLPAFGSLTGGHPIQGAPTDRTWVTDGTTVFEWPPSPRSKR</sequence>
<dbReference type="GO" id="GO:0016874">
    <property type="term" value="F:ligase activity"/>
    <property type="evidence" value="ECO:0007669"/>
    <property type="project" value="UniProtKB-KW"/>
</dbReference>
<organism evidence="2 3">
    <name type="scientific">Abyssibacter profundi</name>
    <dbReference type="NCBI Taxonomy" id="2182787"/>
    <lineage>
        <taxon>Bacteria</taxon>
        <taxon>Pseudomonadati</taxon>
        <taxon>Pseudomonadota</taxon>
        <taxon>Gammaproteobacteria</taxon>
        <taxon>Chromatiales</taxon>
        <taxon>Oceanococcaceae</taxon>
        <taxon>Abyssibacter</taxon>
    </lineage>
</organism>
<dbReference type="InterPro" id="IPR004843">
    <property type="entry name" value="Calcineurin-like_PHP"/>
</dbReference>
<dbReference type="SUPFAM" id="SSF56300">
    <property type="entry name" value="Metallo-dependent phosphatases"/>
    <property type="match status" value="1"/>
</dbReference>
<dbReference type="InterPro" id="IPR029052">
    <property type="entry name" value="Metallo-depent_PP-like"/>
</dbReference>
<dbReference type="InterPro" id="IPR026336">
    <property type="entry name" value="PdeM-like"/>
</dbReference>
<dbReference type="Pfam" id="PF00149">
    <property type="entry name" value="Metallophos"/>
    <property type="match status" value="1"/>
</dbReference>
<dbReference type="GO" id="GO:0016787">
    <property type="term" value="F:hydrolase activity"/>
    <property type="evidence" value="ECO:0007669"/>
    <property type="project" value="InterPro"/>
</dbReference>
<dbReference type="EMBL" id="QEQK01000020">
    <property type="protein sequence ID" value="PWN54646.1"/>
    <property type="molecule type" value="Genomic_DNA"/>
</dbReference>
<dbReference type="AlphaFoldDB" id="A0A383XPU2"/>
<gene>
    <name evidence="2" type="primary">pdeM</name>
    <name evidence="2" type="ORF">DEH80_16185</name>
</gene>
<dbReference type="InterPro" id="IPR024173">
    <property type="entry name" value="Pesterase_MJ0037-like"/>
</dbReference>
<keyword evidence="2" id="KW-0378">Hydrolase</keyword>
<accession>A0A383XPU2</accession>
<proteinExistence type="predicted"/>
<dbReference type="GO" id="GO:0004519">
    <property type="term" value="F:endonuclease activity"/>
    <property type="evidence" value="ECO:0007669"/>
    <property type="project" value="UniProtKB-KW"/>
</dbReference>
<protein>
    <submittedName>
        <fullName evidence="2">Ligase-associated DNA damage response endonuclease PdeM</fullName>
    </submittedName>
</protein>
<evidence type="ECO:0000259" key="1">
    <source>
        <dbReference type="Pfam" id="PF00149"/>
    </source>
</evidence>
<feature type="domain" description="Calcineurin-like phosphoesterase" evidence="1">
    <location>
        <begin position="37"/>
        <end position="129"/>
    </location>
</feature>
<keyword evidence="2" id="KW-0540">Nuclease</keyword>
<dbReference type="NCBIfam" id="TIGR04123">
    <property type="entry name" value="P_estr_lig_assc"/>
    <property type="match status" value="1"/>
</dbReference>
<keyword evidence="2" id="KW-0255">Endonuclease</keyword>
<reference evidence="2 3" key="1">
    <citation type="submission" date="2018-05" db="EMBL/GenBank/DDBJ databases">
        <title>Abyssibacter profundi OUC007T gen. nov., sp. nov, a marine bacterium isolated from seawater of the Mariana Trench.</title>
        <authorList>
            <person name="Zhou S."/>
        </authorList>
    </citation>
    <scope>NUCLEOTIDE SEQUENCE [LARGE SCALE GENOMIC DNA]</scope>
    <source>
        <strain evidence="2 3">OUC007</strain>
    </source>
</reference>
<comment type="caution">
    <text evidence="2">The sequence shown here is derived from an EMBL/GenBank/DDBJ whole genome shotgun (WGS) entry which is preliminary data.</text>
</comment>
<dbReference type="PANTHER" id="PTHR39323:SF1">
    <property type="entry name" value="BLR1149 PROTEIN"/>
    <property type="match status" value="1"/>
</dbReference>
<evidence type="ECO:0000313" key="3">
    <source>
        <dbReference type="Proteomes" id="UP000251800"/>
    </source>
</evidence>
<keyword evidence="3" id="KW-1185">Reference proteome</keyword>